<evidence type="ECO:0000313" key="2">
    <source>
        <dbReference type="EMBL" id="NSX54381.1"/>
    </source>
</evidence>
<organism evidence="2 3">
    <name type="scientific">Parasulfitobacter algicola</name>
    <dbReference type="NCBI Taxonomy" id="2614809"/>
    <lineage>
        <taxon>Bacteria</taxon>
        <taxon>Pseudomonadati</taxon>
        <taxon>Pseudomonadota</taxon>
        <taxon>Alphaproteobacteria</taxon>
        <taxon>Rhodobacterales</taxon>
        <taxon>Roseobacteraceae</taxon>
        <taxon>Parasulfitobacter</taxon>
    </lineage>
</organism>
<dbReference type="RefSeq" id="WP_174136381.1">
    <property type="nucleotide sequence ID" value="NZ_JABUFE010000003.1"/>
</dbReference>
<dbReference type="InterPro" id="IPR011576">
    <property type="entry name" value="Pyridox_Oxase_N"/>
</dbReference>
<dbReference type="PANTHER" id="PTHR39336">
    <property type="entry name" value="PYRIDOXAMINE PHOSPHATE OXIDASE FAMILY PROTEIN (AFU_ORTHOLOGUE AFUA_6G11440)"/>
    <property type="match status" value="1"/>
</dbReference>
<dbReference type="Pfam" id="PF01243">
    <property type="entry name" value="PNPOx_N"/>
    <property type="match status" value="1"/>
</dbReference>
<dbReference type="EMBL" id="JABUFE010000003">
    <property type="protein sequence ID" value="NSX54381.1"/>
    <property type="molecule type" value="Genomic_DNA"/>
</dbReference>
<dbReference type="Proteomes" id="UP000777935">
    <property type="component" value="Unassembled WGS sequence"/>
</dbReference>
<evidence type="ECO:0000313" key="3">
    <source>
        <dbReference type="Proteomes" id="UP000777935"/>
    </source>
</evidence>
<comment type="caution">
    <text evidence="2">The sequence shown here is derived from an EMBL/GenBank/DDBJ whole genome shotgun (WGS) entry which is preliminary data.</text>
</comment>
<name>A0ABX2IVT4_9RHOB</name>
<gene>
    <name evidence="2" type="ORF">HRQ87_06160</name>
</gene>
<sequence length="188" mass="21398">MAKQFDQIEDTHQRFIEDQYLFFVGTAATDGRVNVSPKGMDSLRVLAPNRIIWLNLTGSGNETAGHLLNNPRMTLMWCSFAKRPMILRLYGTARAVHHLDDDWHALYDHFPKSVGARQIYDLTVDLVQTSCGYSIPFLDYVGERHVLQKWGEDKGQEGVRAHWATRNTETIDGMPTHIIEKNLGVDDA</sequence>
<dbReference type="InterPro" id="IPR012349">
    <property type="entry name" value="Split_barrel_FMN-bd"/>
</dbReference>
<dbReference type="SUPFAM" id="SSF50475">
    <property type="entry name" value="FMN-binding split barrel"/>
    <property type="match status" value="1"/>
</dbReference>
<feature type="domain" description="Pyridoxamine 5'-phosphate oxidase N-terminal" evidence="1">
    <location>
        <begin position="8"/>
        <end position="130"/>
    </location>
</feature>
<proteinExistence type="predicted"/>
<reference evidence="2 3" key="1">
    <citation type="submission" date="2020-06" db="EMBL/GenBank/DDBJ databases">
        <title>Sulfitobacter algicola sp. nov., isolated from green algae.</title>
        <authorList>
            <person name="Wang C."/>
        </authorList>
    </citation>
    <scope>NUCLEOTIDE SEQUENCE [LARGE SCALE GENOMIC DNA]</scope>
    <source>
        <strain evidence="2 3">1151</strain>
    </source>
</reference>
<dbReference type="PANTHER" id="PTHR39336:SF1">
    <property type="entry name" value="PYRIDOXAMINE PHOSPHATE OXIDASE FAMILY PROTEIN (AFU_ORTHOLOGUE AFUA_6G11440)"/>
    <property type="match status" value="1"/>
</dbReference>
<keyword evidence="3" id="KW-1185">Reference proteome</keyword>
<accession>A0ABX2IVT4</accession>
<protein>
    <submittedName>
        <fullName evidence="2">Pyridoxamine 5'-phosphate oxidase family protein</fullName>
    </submittedName>
</protein>
<evidence type="ECO:0000259" key="1">
    <source>
        <dbReference type="Pfam" id="PF01243"/>
    </source>
</evidence>
<dbReference type="Gene3D" id="2.30.110.10">
    <property type="entry name" value="Electron Transport, Fmn-binding Protein, Chain A"/>
    <property type="match status" value="1"/>
</dbReference>